<dbReference type="RefSeq" id="WP_062696792.1">
    <property type="nucleotide sequence ID" value="NZ_LJOD01000001.1"/>
</dbReference>
<dbReference type="AlphaFoldDB" id="A0A0N0IYM3"/>
<dbReference type="Proteomes" id="UP000037953">
    <property type="component" value="Unassembled WGS sequence"/>
</dbReference>
<evidence type="ECO:0000256" key="1">
    <source>
        <dbReference type="ARBA" id="ARBA00004141"/>
    </source>
</evidence>
<accession>A0A0N0IYM3</accession>
<sequence>MDNKTLSIVSYISIIGWLIAYFMGKDNSDSLLRYHLRQSLGLAITSILFSVVLNILAMIIPALGILGILSLGIVILWIIGIINAANNTQKPLPVIGKMFEDKFSFIG</sequence>
<name>A0A0N0IYM3_CHRID</name>
<dbReference type="InterPro" id="IPR019109">
    <property type="entry name" value="MamF_MmsF"/>
</dbReference>
<feature type="transmembrane region" description="Helical" evidence="5">
    <location>
        <begin position="36"/>
        <end position="59"/>
    </location>
</feature>
<evidence type="ECO:0000313" key="7">
    <source>
        <dbReference type="Proteomes" id="UP000037953"/>
    </source>
</evidence>
<dbReference type="OrthoDB" id="6400719at2"/>
<evidence type="ECO:0000256" key="2">
    <source>
        <dbReference type="ARBA" id="ARBA00022692"/>
    </source>
</evidence>
<comment type="caution">
    <text evidence="6">The sequence shown here is derived from an EMBL/GenBank/DDBJ whole genome shotgun (WGS) entry which is preliminary data.</text>
</comment>
<comment type="subcellular location">
    <subcellularLocation>
        <location evidence="1">Membrane</location>
        <topology evidence="1">Multi-pass membrane protein</topology>
    </subcellularLocation>
</comment>
<dbReference type="PATRIC" id="fig|253.9.peg.475"/>
<feature type="transmembrane region" description="Helical" evidence="5">
    <location>
        <begin position="6"/>
        <end position="24"/>
    </location>
</feature>
<gene>
    <name evidence="6" type="ORF">AOB46_02255</name>
</gene>
<keyword evidence="4 5" id="KW-0472">Membrane</keyword>
<evidence type="ECO:0000256" key="5">
    <source>
        <dbReference type="SAM" id="Phobius"/>
    </source>
</evidence>
<evidence type="ECO:0000256" key="3">
    <source>
        <dbReference type="ARBA" id="ARBA00022989"/>
    </source>
</evidence>
<proteinExistence type="predicted"/>
<reference evidence="7" key="2">
    <citation type="submission" date="2015-09" db="EMBL/GenBank/DDBJ databases">
        <title>Draft genome sequence of a multidrug-resistant Chryseobacterium indologenes isolate from Malaysia.</title>
        <authorList>
            <person name="Yu C.Y."/>
            <person name="Ang G.Y."/>
            <person name="Chan K.-G."/>
        </authorList>
    </citation>
    <scope>NUCLEOTIDE SEQUENCE [LARGE SCALE GENOMIC DNA]</scope>
    <source>
        <strain evidence="7">CI_885</strain>
    </source>
</reference>
<dbReference type="Pfam" id="PF09685">
    <property type="entry name" value="MamF_MmsF"/>
    <property type="match status" value="1"/>
</dbReference>
<protein>
    <submittedName>
        <fullName evidence="6">Import component protein</fullName>
    </submittedName>
</protein>
<evidence type="ECO:0000313" key="6">
    <source>
        <dbReference type="EMBL" id="KPE53222.1"/>
    </source>
</evidence>
<feature type="transmembrane region" description="Helical" evidence="5">
    <location>
        <begin position="65"/>
        <end position="85"/>
    </location>
</feature>
<dbReference type="EMBL" id="LJOD01000001">
    <property type="protein sequence ID" value="KPE53222.1"/>
    <property type="molecule type" value="Genomic_DNA"/>
</dbReference>
<keyword evidence="2 5" id="KW-0812">Transmembrane</keyword>
<keyword evidence="3 5" id="KW-1133">Transmembrane helix</keyword>
<reference evidence="6 7" key="1">
    <citation type="journal article" date="2015" name="Genom Data">
        <title>Draft genome sequence of a multidrug-resistant Chryseobacterium indologenes isolate from Malaysia.</title>
        <authorList>
            <person name="Yu C.Y."/>
            <person name="Ang G.Y."/>
            <person name="Cheng H.J."/>
            <person name="Cheong Y.M."/>
            <person name="Yin W.F."/>
            <person name="Chan K.G."/>
        </authorList>
    </citation>
    <scope>NUCLEOTIDE SEQUENCE [LARGE SCALE GENOMIC DNA]</scope>
    <source>
        <strain evidence="6 7">CI_885</strain>
    </source>
</reference>
<evidence type="ECO:0000256" key="4">
    <source>
        <dbReference type="ARBA" id="ARBA00023136"/>
    </source>
</evidence>
<organism evidence="6 7">
    <name type="scientific">Chryseobacterium indologenes</name>
    <name type="common">Flavobacterium indologenes</name>
    <dbReference type="NCBI Taxonomy" id="253"/>
    <lineage>
        <taxon>Bacteria</taxon>
        <taxon>Pseudomonadati</taxon>
        <taxon>Bacteroidota</taxon>
        <taxon>Flavobacteriia</taxon>
        <taxon>Flavobacteriales</taxon>
        <taxon>Weeksellaceae</taxon>
        <taxon>Chryseobacterium group</taxon>
        <taxon>Chryseobacterium</taxon>
    </lineage>
</organism>